<evidence type="ECO:0000256" key="2">
    <source>
        <dbReference type="SAM" id="MobiDB-lite"/>
    </source>
</evidence>
<sequence length="274" mass="32265">MSKRQQPSRGSTQEFAKSAHNTPNKVRNSENKTPKTSKKAMTSENPEEISKIDELYTMMKSVMVKLETLDLINERILSVEQNVKSLTKSMEFAHAEIADIKEEMKQRKKTEEKNVTRIGELEESNRRLQETVVDLKARSMRDNLLFHNIEESDEEDCAEVIYSLLEEKLDVPDPRQNIKIDRAHRVGRKRDSRRKPRAIVAKFNFFPDREKIRRNARKLKGTRIGISEQFPEEIEKVRQKLYPEMRRAKAEKQRVRLVRDKLFINNVEFIPNNS</sequence>
<organism evidence="3 4">
    <name type="scientific">Paramuricea clavata</name>
    <name type="common">Red gorgonian</name>
    <name type="synonym">Violescent sea-whip</name>
    <dbReference type="NCBI Taxonomy" id="317549"/>
    <lineage>
        <taxon>Eukaryota</taxon>
        <taxon>Metazoa</taxon>
        <taxon>Cnidaria</taxon>
        <taxon>Anthozoa</taxon>
        <taxon>Octocorallia</taxon>
        <taxon>Malacalcyonacea</taxon>
        <taxon>Plexauridae</taxon>
        <taxon>Paramuricea</taxon>
    </lineage>
</organism>
<feature type="region of interest" description="Disordered" evidence="2">
    <location>
        <begin position="1"/>
        <end position="46"/>
    </location>
</feature>
<keyword evidence="1" id="KW-0175">Coiled coil</keyword>
<evidence type="ECO:0000313" key="3">
    <source>
        <dbReference type="EMBL" id="CAB4032607.1"/>
    </source>
</evidence>
<gene>
    <name evidence="3" type="ORF">PACLA_8A042746</name>
</gene>
<feature type="coiled-coil region" evidence="1">
    <location>
        <begin position="83"/>
        <end position="138"/>
    </location>
</feature>
<keyword evidence="4" id="KW-1185">Reference proteome</keyword>
<dbReference type="EMBL" id="CACRXK020018542">
    <property type="protein sequence ID" value="CAB4032607.1"/>
    <property type="molecule type" value="Genomic_DNA"/>
</dbReference>
<name>A0A6S7JMM9_PARCT</name>
<dbReference type="InterPro" id="IPR004244">
    <property type="entry name" value="Transposase_22"/>
</dbReference>
<dbReference type="PANTHER" id="PTHR11505">
    <property type="entry name" value="L1 TRANSPOSABLE ELEMENT-RELATED"/>
    <property type="match status" value="1"/>
</dbReference>
<dbReference type="OrthoDB" id="5977454at2759"/>
<feature type="compositionally biased region" description="Polar residues" evidence="2">
    <location>
        <begin position="1"/>
        <end position="26"/>
    </location>
</feature>
<dbReference type="AlphaFoldDB" id="A0A6S7JMM9"/>
<dbReference type="Proteomes" id="UP001152795">
    <property type="component" value="Unassembled WGS sequence"/>
</dbReference>
<protein>
    <submittedName>
        <fullName evidence="3">Uncharacterized protein</fullName>
    </submittedName>
</protein>
<accession>A0A6S7JMM9</accession>
<dbReference type="Gene3D" id="3.30.70.1820">
    <property type="entry name" value="L1 transposable element, RRM domain"/>
    <property type="match status" value="1"/>
</dbReference>
<evidence type="ECO:0000313" key="4">
    <source>
        <dbReference type="Proteomes" id="UP001152795"/>
    </source>
</evidence>
<evidence type="ECO:0000256" key="1">
    <source>
        <dbReference type="SAM" id="Coils"/>
    </source>
</evidence>
<comment type="caution">
    <text evidence="3">The sequence shown here is derived from an EMBL/GenBank/DDBJ whole genome shotgun (WGS) entry which is preliminary data.</text>
</comment>
<reference evidence="3" key="1">
    <citation type="submission" date="2020-04" db="EMBL/GenBank/DDBJ databases">
        <authorList>
            <person name="Alioto T."/>
            <person name="Alioto T."/>
            <person name="Gomez Garrido J."/>
        </authorList>
    </citation>
    <scope>NUCLEOTIDE SEQUENCE</scope>
    <source>
        <strain evidence="3">A484AB</strain>
    </source>
</reference>
<proteinExistence type="predicted"/>